<dbReference type="Proteomes" id="UP000095283">
    <property type="component" value="Unplaced"/>
</dbReference>
<keyword evidence="1" id="KW-0812">Transmembrane</keyword>
<reference evidence="3" key="1">
    <citation type="submission" date="2016-11" db="UniProtKB">
        <authorList>
            <consortium name="WormBaseParasite"/>
        </authorList>
    </citation>
    <scope>IDENTIFICATION</scope>
</reference>
<accession>A0A1I7W832</accession>
<organism evidence="2 3">
    <name type="scientific">Heterorhabditis bacteriophora</name>
    <name type="common">Entomopathogenic nematode worm</name>
    <dbReference type="NCBI Taxonomy" id="37862"/>
    <lineage>
        <taxon>Eukaryota</taxon>
        <taxon>Metazoa</taxon>
        <taxon>Ecdysozoa</taxon>
        <taxon>Nematoda</taxon>
        <taxon>Chromadorea</taxon>
        <taxon>Rhabditida</taxon>
        <taxon>Rhabditina</taxon>
        <taxon>Rhabditomorpha</taxon>
        <taxon>Strongyloidea</taxon>
        <taxon>Heterorhabditidae</taxon>
        <taxon>Heterorhabditis</taxon>
    </lineage>
</organism>
<feature type="transmembrane region" description="Helical" evidence="1">
    <location>
        <begin position="76"/>
        <end position="94"/>
    </location>
</feature>
<keyword evidence="1" id="KW-1133">Transmembrane helix</keyword>
<dbReference type="WBParaSite" id="Hba_00801">
    <property type="protein sequence ID" value="Hba_00801"/>
    <property type="gene ID" value="Hba_00801"/>
</dbReference>
<evidence type="ECO:0000313" key="2">
    <source>
        <dbReference type="Proteomes" id="UP000095283"/>
    </source>
</evidence>
<evidence type="ECO:0000256" key="1">
    <source>
        <dbReference type="SAM" id="Phobius"/>
    </source>
</evidence>
<sequence length="140" mass="15771">MPKKTDRYPRIMDLAITRPAQELVLNCHTGHGNVMGHHFQRAEKLRKRLSSYLVVEREERPRPVARLSLALREADYSFLSVVFIVCFVGATMLVESELGLLYTVASRIKELIVHCGAPDSTRGHNSLQSGNIANLKTDLE</sequence>
<protein>
    <submittedName>
        <fullName evidence="3">Uncharacterized protein</fullName>
    </submittedName>
</protein>
<evidence type="ECO:0000313" key="3">
    <source>
        <dbReference type="WBParaSite" id="Hba_00801"/>
    </source>
</evidence>
<keyword evidence="2" id="KW-1185">Reference proteome</keyword>
<proteinExistence type="predicted"/>
<name>A0A1I7W832_HETBA</name>
<dbReference type="AlphaFoldDB" id="A0A1I7W832"/>
<keyword evidence="1" id="KW-0472">Membrane</keyword>